<dbReference type="InterPro" id="IPR010559">
    <property type="entry name" value="Sig_transdc_His_kin_internal"/>
</dbReference>
<dbReference type="Gene3D" id="6.10.340.10">
    <property type="match status" value="1"/>
</dbReference>
<dbReference type="SUPFAM" id="SSF158472">
    <property type="entry name" value="HAMP domain-like"/>
    <property type="match status" value="1"/>
</dbReference>
<keyword evidence="9" id="KW-1133">Transmembrane helix</keyword>
<keyword evidence="7" id="KW-0902">Two-component regulatory system</keyword>
<dbReference type="InterPro" id="IPR004358">
    <property type="entry name" value="Sig_transdc_His_kin-like_C"/>
</dbReference>
<dbReference type="InterPro" id="IPR003660">
    <property type="entry name" value="HAMP_dom"/>
</dbReference>
<dbReference type="EMBL" id="QRUP01000024">
    <property type="protein sequence ID" value="RGR69231.1"/>
    <property type="molecule type" value="Genomic_DNA"/>
</dbReference>
<reference evidence="11 12" key="1">
    <citation type="submission" date="2018-08" db="EMBL/GenBank/DDBJ databases">
        <title>A genome reference for cultivated species of the human gut microbiota.</title>
        <authorList>
            <person name="Zou Y."/>
            <person name="Xue W."/>
            <person name="Luo G."/>
        </authorList>
    </citation>
    <scope>NUCLEOTIDE SEQUENCE [LARGE SCALE GENOMIC DNA]</scope>
    <source>
        <strain evidence="11 12">AF24-29</strain>
    </source>
</reference>
<dbReference type="EC" id="2.7.13.3" evidence="3"/>
<evidence type="ECO:0000256" key="2">
    <source>
        <dbReference type="ARBA" id="ARBA00004370"/>
    </source>
</evidence>
<dbReference type="RefSeq" id="WP_117895935.1">
    <property type="nucleotide sequence ID" value="NZ_CABJCV010000024.1"/>
</dbReference>
<accession>A0A412FM78</accession>
<keyword evidence="5" id="KW-0808">Transferase</keyword>
<organism evidence="11 12">
    <name type="scientific">Holdemania filiformis</name>
    <dbReference type="NCBI Taxonomy" id="61171"/>
    <lineage>
        <taxon>Bacteria</taxon>
        <taxon>Bacillati</taxon>
        <taxon>Bacillota</taxon>
        <taxon>Erysipelotrichia</taxon>
        <taxon>Erysipelotrichales</taxon>
        <taxon>Erysipelotrichaceae</taxon>
        <taxon>Holdemania</taxon>
    </lineage>
</organism>
<proteinExistence type="predicted"/>
<protein>
    <recommendedName>
        <fullName evidence="3">histidine kinase</fullName>
        <ecNumber evidence="3">2.7.13.3</ecNumber>
    </recommendedName>
</protein>
<dbReference type="AlphaFoldDB" id="A0A412FM78"/>
<keyword evidence="9" id="KW-0472">Membrane</keyword>
<keyword evidence="12" id="KW-1185">Reference proteome</keyword>
<dbReference type="PANTHER" id="PTHR34220:SF7">
    <property type="entry name" value="SENSOR HISTIDINE KINASE YPDA"/>
    <property type="match status" value="1"/>
</dbReference>
<dbReference type="InterPro" id="IPR050640">
    <property type="entry name" value="Bact_2-comp_sensor_kinase"/>
</dbReference>
<dbReference type="PRINTS" id="PR00344">
    <property type="entry name" value="BCTRLSENSOR"/>
</dbReference>
<name>A0A412FM78_9FIRM</name>
<evidence type="ECO:0000256" key="3">
    <source>
        <dbReference type="ARBA" id="ARBA00012438"/>
    </source>
</evidence>
<dbReference type="Pfam" id="PF02518">
    <property type="entry name" value="HATPase_c"/>
    <property type="match status" value="1"/>
</dbReference>
<keyword evidence="6" id="KW-0418">Kinase</keyword>
<sequence length="588" mass="66423">MRPLILRRRLASLLPPRLSVKLAAALGALVLVMTSVTSFVSYHYFAHILTQENLKKDAQVLRQNAQQLESSVQELMIITRNLLADPQLQQFCHTEDPNYFQREEAAELLTRYLSVQDLLHSALILREDQVLWNLYPLDQTFDALKTSPDEIRPAGFTEAFQVHSGVDSFWLAAYHTPISDLAHPQQKIGELWVLLDLRQLESRIATWNLPQQEMTLMQGQTVLIPSPSGINEQRLDAVNTLSSTAVQPVQSGYYLTSPVEGTPYTLLSYRPHAALRGRASFLIVFFILFSLLIFLLFLLILSRIVKQFTAPLTTLTDGLNQFASGDLTTQIDIHSHDELEVLGDTFNTMVVRIHQLLDQAVEDEKIRKKLKFDMMISKIHPHFIYNTLNSVIVMARRGGNQEVVDMVRALILILQDGMAVHEDLLMDTIARERSVIEAYVTIQNYRYKQKFSVVYDIEPGLEEQLIAKNILQPLVENAIFHGIIPKDGPGQLTLSIHRRQDQLHVEVRDDGVGLRPELAALIEQGAEALSAHRQAEKNSVHSIALVNVCERLEFLYGHPIHLKVQSELGKGTAFLFDLPLVTKGGSTS</sequence>
<evidence type="ECO:0000313" key="11">
    <source>
        <dbReference type="EMBL" id="RGR69231.1"/>
    </source>
</evidence>
<evidence type="ECO:0000256" key="5">
    <source>
        <dbReference type="ARBA" id="ARBA00022679"/>
    </source>
</evidence>
<keyword evidence="9" id="KW-0812">Transmembrane</keyword>
<dbReference type="GO" id="GO:0000155">
    <property type="term" value="F:phosphorelay sensor kinase activity"/>
    <property type="evidence" value="ECO:0007669"/>
    <property type="project" value="InterPro"/>
</dbReference>
<dbReference type="InterPro" id="IPR003594">
    <property type="entry name" value="HATPase_dom"/>
</dbReference>
<dbReference type="Pfam" id="PF00672">
    <property type="entry name" value="HAMP"/>
    <property type="match status" value="1"/>
</dbReference>
<feature type="coiled-coil region" evidence="8">
    <location>
        <begin position="51"/>
        <end position="78"/>
    </location>
</feature>
<evidence type="ECO:0000256" key="7">
    <source>
        <dbReference type="ARBA" id="ARBA00023012"/>
    </source>
</evidence>
<evidence type="ECO:0000256" key="8">
    <source>
        <dbReference type="SAM" id="Coils"/>
    </source>
</evidence>
<dbReference type="InterPro" id="IPR036890">
    <property type="entry name" value="HATPase_C_sf"/>
</dbReference>
<dbReference type="PANTHER" id="PTHR34220">
    <property type="entry name" value="SENSOR HISTIDINE KINASE YPDA"/>
    <property type="match status" value="1"/>
</dbReference>
<dbReference type="SMART" id="SM00304">
    <property type="entry name" value="HAMP"/>
    <property type="match status" value="1"/>
</dbReference>
<evidence type="ECO:0000256" key="9">
    <source>
        <dbReference type="SAM" id="Phobius"/>
    </source>
</evidence>
<dbReference type="PROSITE" id="PS50885">
    <property type="entry name" value="HAMP"/>
    <property type="match status" value="1"/>
</dbReference>
<dbReference type="Pfam" id="PF06580">
    <property type="entry name" value="His_kinase"/>
    <property type="match status" value="1"/>
</dbReference>
<feature type="transmembrane region" description="Helical" evidence="9">
    <location>
        <begin position="279"/>
        <end position="301"/>
    </location>
</feature>
<evidence type="ECO:0000256" key="6">
    <source>
        <dbReference type="ARBA" id="ARBA00022777"/>
    </source>
</evidence>
<dbReference type="Gene3D" id="3.30.565.10">
    <property type="entry name" value="Histidine kinase-like ATPase, C-terminal domain"/>
    <property type="match status" value="1"/>
</dbReference>
<comment type="catalytic activity">
    <reaction evidence="1">
        <text>ATP + protein L-histidine = ADP + protein N-phospho-L-histidine.</text>
        <dbReference type="EC" id="2.7.13.3"/>
    </reaction>
</comment>
<dbReference type="GeneID" id="83016744"/>
<comment type="caution">
    <text evidence="11">The sequence shown here is derived from an EMBL/GenBank/DDBJ whole genome shotgun (WGS) entry which is preliminary data.</text>
</comment>
<keyword evidence="4" id="KW-0597">Phosphoprotein</keyword>
<feature type="domain" description="HAMP" evidence="10">
    <location>
        <begin position="306"/>
        <end position="358"/>
    </location>
</feature>
<evidence type="ECO:0000259" key="10">
    <source>
        <dbReference type="PROSITE" id="PS50885"/>
    </source>
</evidence>
<evidence type="ECO:0000313" key="12">
    <source>
        <dbReference type="Proteomes" id="UP000284178"/>
    </source>
</evidence>
<gene>
    <name evidence="11" type="ORF">DWY25_15190</name>
</gene>
<dbReference type="SUPFAM" id="SSF55874">
    <property type="entry name" value="ATPase domain of HSP90 chaperone/DNA topoisomerase II/histidine kinase"/>
    <property type="match status" value="1"/>
</dbReference>
<dbReference type="Proteomes" id="UP000284178">
    <property type="component" value="Unassembled WGS sequence"/>
</dbReference>
<keyword evidence="8" id="KW-0175">Coiled coil</keyword>
<evidence type="ECO:0000256" key="1">
    <source>
        <dbReference type="ARBA" id="ARBA00000085"/>
    </source>
</evidence>
<dbReference type="CDD" id="cd06225">
    <property type="entry name" value="HAMP"/>
    <property type="match status" value="1"/>
</dbReference>
<comment type="subcellular location">
    <subcellularLocation>
        <location evidence="2">Membrane</location>
    </subcellularLocation>
</comment>
<dbReference type="GO" id="GO:0016020">
    <property type="term" value="C:membrane"/>
    <property type="evidence" value="ECO:0007669"/>
    <property type="project" value="UniProtKB-SubCell"/>
</dbReference>
<evidence type="ECO:0000256" key="4">
    <source>
        <dbReference type="ARBA" id="ARBA00022553"/>
    </source>
</evidence>